<dbReference type="Proteomes" id="UP000053732">
    <property type="component" value="Unassembled WGS sequence"/>
</dbReference>
<dbReference type="AlphaFoldDB" id="A0A0G4P5M1"/>
<sequence>MVPILAHERLEVSGETFHSRFVPCQDDRTDGAGTRSFGDEPTRGSVSPAFNFEFPTTNDAKSSKLPGEHSPAKVAFEAELEALISRVHHLEIPGYIIARVTEDHARMKKAMLKKGFLPESDDEESEEENVFAVE</sequence>
<protein>
    <submittedName>
        <fullName evidence="2">Str. FM013</fullName>
    </submittedName>
</protein>
<reference evidence="2 3" key="1">
    <citation type="journal article" date="2014" name="Nat. Commun.">
        <title>Multiple recent horizontal transfers of a large genomic region in cheese making fungi.</title>
        <authorList>
            <person name="Cheeseman K."/>
            <person name="Ropars J."/>
            <person name="Renault P."/>
            <person name="Dupont J."/>
            <person name="Gouzy J."/>
            <person name="Branca A."/>
            <person name="Abraham A.L."/>
            <person name="Ceppi M."/>
            <person name="Conseiller E."/>
            <person name="Debuchy R."/>
            <person name="Malagnac F."/>
            <person name="Goarin A."/>
            <person name="Silar P."/>
            <person name="Lacoste S."/>
            <person name="Sallet E."/>
            <person name="Bensimon A."/>
            <person name="Giraud T."/>
            <person name="Brygoo Y."/>
        </authorList>
    </citation>
    <scope>NUCLEOTIDE SEQUENCE [LARGE SCALE GENOMIC DNA]</scope>
    <source>
        <strain evidence="3">FM 013</strain>
    </source>
</reference>
<accession>A0A0G4P5M1</accession>
<evidence type="ECO:0000313" key="3">
    <source>
        <dbReference type="Proteomes" id="UP000053732"/>
    </source>
</evidence>
<evidence type="ECO:0000313" key="2">
    <source>
        <dbReference type="EMBL" id="CRL21574.1"/>
    </source>
</evidence>
<feature type="region of interest" description="Disordered" evidence="1">
    <location>
        <begin position="28"/>
        <end position="50"/>
    </location>
</feature>
<evidence type="ECO:0000256" key="1">
    <source>
        <dbReference type="SAM" id="MobiDB-lite"/>
    </source>
</evidence>
<dbReference type="EMBL" id="HG793139">
    <property type="protein sequence ID" value="CRL21574.1"/>
    <property type="molecule type" value="Genomic_DNA"/>
</dbReference>
<gene>
    <name evidence="2" type="ORF">PCAMFM013_S006g000114</name>
</gene>
<name>A0A0G4P5M1_PENC3</name>
<dbReference type="STRING" id="1429867.A0A0G4P5M1"/>
<organism evidence="2 3">
    <name type="scientific">Penicillium camemberti (strain FM 013)</name>
    <dbReference type="NCBI Taxonomy" id="1429867"/>
    <lineage>
        <taxon>Eukaryota</taxon>
        <taxon>Fungi</taxon>
        <taxon>Dikarya</taxon>
        <taxon>Ascomycota</taxon>
        <taxon>Pezizomycotina</taxon>
        <taxon>Eurotiomycetes</taxon>
        <taxon>Eurotiomycetidae</taxon>
        <taxon>Eurotiales</taxon>
        <taxon>Aspergillaceae</taxon>
        <taxon>Penicillium</taxon>
    </lineage>
</organism>
<keyword evidence="3" id="KW-1185">Reference proteome</keyword>
<proteinExistence type="predicted"/>